<feature type="transmembrane region" description="Helical" evidence="8">
    <location>
        <begin position="41"/>
        <end position="61"/>
    </location>
</feature>
<accession>A0A1B6GRG2</accession>
<comment type="subunit">
    <text evidence="3">Component of the ER membrane protein complex (EMC).</text>
</comment>
<dbReference type="Pfam" id="PF10270">
    <property type="entry name" value="MMgT"/>
    <property type="match status" value="1"/>
</dbReference>
<keyword evidence="8" id="KW-0813">Transport</keyword>
<keyword evidence="7 8" id="KW-0472">Membrane</keyword>
<reference evidence="10" key="1">
    <citation type="submission" date="2015-11" db="EMBL/GenBank/DDBJ databases">
        <title>De novo transcriptome assembly of four potential Pierce s Disease insect vectors from Arizona vineyards.</title>
        <authorList>
            <person name="Tassone E.E."/>
        </authorList>
    </citation>
    <scope>NUCLEOTIDE SEQUENCE</scope>
</reference>
<protein>
    <recommendedName>
        <fullName evidence="8">Membrane magnesium transporter</fullName>
    </recommendedName>
</protein>
<dbReference type="EMBL" id="GECZ01004761">
    <property type="protein sequence ID" value="JAS65008.1"/>
    <property type="molecule type" value="Transcribed_RNA"/>
</dbReference>
<dbReference type="AlphaFoldDB" id="A0A1B6GRG2"/>
<evidence type="ECO:0000256" key="1">
    <source>
        <dbReference type="ARBA" id="ARBA00004477"/>
    </source>
</evidence>
<keyword evidence="8" id="KW-0333">Golgi apparatus</keyword>
<keyword evidence="5 8" id="KW-0256">Endoplasmic reticulum</keyword>
<dbReference type="GO" id="GO:0022890">
    <property type="term" value="F:inorganic cation transmembrane transporter activity"/>
    <property type="evidence" value="ECO:0007669"/>
    <property type="project" value="TreeGrafter"/>
</dbReference>
<keyword evidence="9" id="KW-0732">Signal</keyword>
<comment type="caution">
    <text evidence="8">Lacks conserved residue(s) required for the propagation of feature annotation.</text>
</comment>
<dbReference type="PANTHER" id="PTHR21181">
    <property type="match status" value="1"/>
</dbReference>
<proteinExistence type="inferred from homology"/>
<keyword evidence="8" id="KW-0967">Endosome</keyword>
<comment type="similarity">
    <text evidence="2 8">Belongs to the membrane magnesium transporter (TC 1.A.67) family.</text>
</comment>
<name>A0A1B6GRG2_9HEMI</name>
<keyword evidence="4 8" id="KW-0812">Transmembrane</keyword>
<evidence type="ECO:0000256" key="8">
    <source>
        <dbReference type="RuleBase" id="RU367002"/>
    </source>
</evidence>
<evidence type="ECO:0000256" key="5">
    <source>
        <dbReference type="ARBA" id="ARBA00022824"/>
    </source>
</evidence>
<organism evidence="10">
    <name type="scientific">Cuerna arida</name>
    <dbReference type="NCBI Taxonomy" id="1464854"/>
    <lineage>
        <taxon>Eukaryota</taxon>
        <taxon>Metazoa</taxon>
        <taxon>Ecdysozoa</taxon>
        <taxon>Arthropoda</taxon>
        <taxon>Hexapoda</taxon>
        <taxon>Insecta</taxon>
        <taxon>Pterygota</taxon>
        <taxon>Neoptera</taxon>
        <taxon>Paraneoptera</taxon>
        <taxon>Hemiptera</taxon>
        <taxon>Auchenorrhyncha</taxon>
        <taxon>Membracoidea</taxon>
        <taxon>Cicadellidae</taxon>
        <taxon>Cicadellinae</taxon>
        <taxon>Proconiini</taxon>
        <taxon>Cuerna</taxon>
    </lineage>
</organism>
<keyword evidence="8" id="KW-0460">Magnesium</keyword>
<dbReference type="GO" id="GO:0000139">
    <property type="term" value="C:Golgi membrane"/>
    <property type="evidence" value="ECO:0007669"/>
    <property type="project" value="UniProtKB-SubCell"/>
</dbReference>
<dbReference type="PANTHER" id="PTHR21181:SF7">
    <property type="entry name" value="ER MEMBRANE PROTEIN COMPLEX SUBUNIT 5"/>
    <property type="match status" value="1"/>
</dbReference>
<dbReference type="GO" id="GO:0031901">
    <property type="term" value="C:early endosome membrane"/>
    <property type="evidence" value="ECO:0007669"/>
    <property type="project" value="UniProtKB-SubCell"/>
</dbReference>
<feature type="chain" id="PRO_5008583876" description="Membrane magnesium transporter" evidence="9">
    <location>
        <begin position="21"/>
        <end position="135"/>
    </location>
</feature>
<comment type="function">
    <text evidence="8">Part of the endoplasmic reticulum membrane protein complex (EMC) that enables the energy-independent insertion into endoplasmic reticulum membranes of newly synthesized membrane proteins. May be involved in Mg(2+) transport.</text>
</comment>
<evidence type="ECO:0000256" key="9">
    <source>
        <dbReference type="SAM" id="SignalP"/>
    </source>
</evidence>
<evidence type="ECO:0000313" key="10">
    <source>
        <dbReference type="EMBL" id="JAS65008.1"/>
    </source>
</evidence>
<evidence type="ECO:0000256" key="2">
    <source>
        <dbReference type="ARBA" id="ARBA00006109"/>
    </source>
</evidence>
<comment type="subcellular location">
    <subcellularLocation>
        <location evidence="1">Endoplasmic reticulum membrane</location>
        <topology evidence="1">Multi-pass membrane protein</topology>
    </subcellularLocation>
    <subcellularLocation>
        <location evidence="8">Golgi apparatus membrane</location>
        <topology evidence="8">Multi-pass membrane protein</topology>
    </subcellularLocation>
    <subcellularLocation>
        <location evidence="8">Early endosome membrane</location>
        <topology evidence="8">Multi-pass membrane protein</topology>
    </subcellularLocation>
</comment>
<evidence type="ECO:0000256" key="4">
    <source>
        <dbReference type="ARBA" id="ARBA00022692"/>
    </source>
</evidence>
<dbReference type="InterPro" id="IPR018937">
    <property type="entry name" value="MMgT"/>
</dbReference>
<dbReference type="GO" id="GO:0005886">
    <property type="term" value="C:plasma membrane"/>
    <property type="evidence" value="ECO:0007669"/>
    <property type="project" value="TreeGrafter"/>
</dbReference>
<gene>
    <name evidence="10" type="ORF">g.13628</name>
</gene>
<keyword evidence="6 8" id="KW-1133">Transmembrane helix</keyword>
<evidence type="ECO:0000256" key="3">
    <source>
        <dbReference type="ARBA" id="ARBA00011276"/>
    </source>
</evidence>
<evidence type="ECO:0000256" key="6">
    <source>
        <dbReference type="ARBA" id="ARBA00022989"/>
    </source>
</evidence>
<feature type="signal peptide" evidence="9">
    <location>
        <begin position="1"/>
        <end position="20"/>
    </location>
</feature>
<dbReference type="GO" id="GO:0072546">
    <property type="term" value="C:EMC complex"/>
    <property type="evidence" value="ECO:0007669"/>
    <property type="project" value="UniProtKB-UniRule"/>
</dbReference>
<sequence length="135" mass="15351">MATTFHKLIISIGFFSLLHAAYSAAQHRSYLRITEQQFTSLPFDIILQGIISLFATMYGVMAVAGDFKEIRATVDLEAKSWETLRNLPSFYVFNHRGKALSPDYELPLPNQKYVAPDLSLLLQKPETTKKDSKHE</sequence>
<evidence type="ECO:0000256" key="7">
    <source>
        <dbReference type="ARBA" id="ARBA00023136"/>
    </source>
</evidence>